<evidence type="ECO:0000256" key="10">
    <source>
        <dbReference type="ARBA" id="ARBA00022840"/>
    </source>
</evidence>
<keyword evidence="4" id="KW-1003">Cell membrane</keyword>
<dbReference type="InterPro" id="IPR005467">
    <property type="entry name" value="His_kinase_dom"/>
</dbReference>
<dbReference type="CDD" id="cd00082">
    <property type="entry name" value="HisKA"/>
    <property type="match status" value="1"/>
</dbReference>
<sequence>MGMRRRVNAGFLILVTLFVAVVVTQIVVDDRLRVQHAARTERLERARDANIAVLQHLTDAETGVRGFQLTGRRAFLDPYDQGRVRALAAFDEAEANTADPGVRDLLAQERSAAREWLTAYATPVLAGGADPGTARGKELFDRLRGANAAVDDAIGAQQEAYAATARRQAGLAQAAFAGLGAVLLGVAIALGAWGRRFLLAPLEHIRVTLDRLAGGDLSARAVPSGPAEMRAVIGTLNRLAAETERLLAADRARLVRTELRQAAGVELRAGPAGIHRVVRLLGEALGAEAVHGRVCTEPGTTLGGSWPEDAAPLPPAVVAEILGGEPGTVLALTGTAGALAVPLGGDADCPPGLLCVLPRDGREWTGDDRRLLATVAREIEHSVGQHRLRHRQERLITEMRVLDERKDAFVATVTHELRTPLTSILGYTEMLTEGDGGDLTAIQRRGLTAIQRNAHRLQDTIADLMVLDGTHRPGAGQGPVDLATLARSVQAEVAPEAGARGVGLTGELHPAEVVGDARRLERVLRNLLDNAVKFTGTGGHVTCRVHADDDAAVVAVSDTGIGIPEADLPGLFTPFHRGANAMDRAVQGTGLGLAIVRTIVTEHGGTVGVESKLDRGTTFTVRLPLRA</sequence>
<feature type="domain" description="HAMP" evidence="15">
    <location>
        <begin position="196"/>
        <end position="248"/>
    </location>
</feature>
<evidence type="ECO:0000256" key="1">
    <source>
        <dbReference type="ARBA" id="ARBA00000085"/>
    </source>
</evidence>
<evidence type="ECO:0000256" key="6">
    <source>
        <dbReference type="ARBA" id="ARBA00022679"/>
    </source>
</evidence>
<evidence type="ECO:0000256" key="11">
    <source>
        <dbReference type="ARBA" id="ARBA00022989"/>
    </source>
</evidence>
<comment type="subcellular location">
    <subcellularLocation>
        <location evidence="2">Cell membrane</location>
    </subcellularLocation>
</comment>
<dbReference type="Gene3D" id="1.10.287.130">
    <property type="match status" value="1"/>
</dbReference>
<organism evidence="16 17">
    <name type="scientific">Pseudosporangium ferrugineum</name>
    <dbReference type="NCBI Taxonomy" id="439699"/>
    <lineage>
        <taxon>Bacteria</taxon>
        <taxon>Bacillati</taxon>
        <taxon>Actinomycetota</taxon>
        <taxon>Actinomycetes</taxon>
        <taxon>Micromonosporales</taxon>
        <taxon>Micromonosporaceae</taxon>
        <taxon>Pseudosporangium</taxon>
    </lineage>
</organism>
<keyword evidence="13" id="KW-0472">Membrane</keyword>
<dbReference type="Pfam" id="PF02518">
    <property type="entry name" value="HATPase_c"/>
    <property type="match status" value="1"/>
</dbReference>
<dbReference type="SUPFAM" id="SSF55781">
    <property type="entry name" value="GAF domain-like"/>
    <property type="match status" value="1"/>
</dbReference>
<dbReference type="Pfam" id="PF00672">
    <property type="entry name" value="HAMP"/>
    <property type="match status" value="1"/>
</dbReference>
<evidence type="ECO:0000256" key="12">
    <source>
        <dbReference type="ARBA" id="ARBA00023012"/>
    </source>
</evidence>
<dbReference type="SMART" id="SM00304">
    <property type="entry name" value="HAMP"/>
    <property type="match status" value="1"/>
</dbReference>
<dbReference type="PANTHER" id="PTHR43711:SF1">
    <property type="entry name" value="HISTIDINE KINASE 1"/>
    <property type="match status" value="1"/>
</dbReference>
<keyword evidence="12" id="KW-0902">Two-component regulatory system</keyword>
<evidence type="ECO:0000256" key="5">
    <source>
        <dbReference type="ARBA" id="ARBA00022553"/>
    </source>
</evidence>
<gene>
    <name evidence="16" type="ORF">CLV70_10199</name>
</gene>
<evidence type="ECO:0000259" key="15">
    <source>
        <dbReference type="PROSITE" id="PS50885"/>
    </source>
</evidence>
<dbReference type="Proteomes" id="UP000239209">
    <property type="component" value="Unassembled WGS sequence"/>
</dbReference>
<comment type="catalytic activity">
    <reaction evidence="1">
        <text>ATP + protein L-histidine = ADP + protein N-phospho-L-histidine.</text>
        <dbReference type="EC" id="2.7.13.3"/>
    </reaction>
</comment>
<dbReference type="PANTHER" id="PTHR43711">
    <property type="entry name" value="TWO-COMPONENT HISTIDINE KINASE"/>
    <property type="match status" value="1"/>
</dbReference>
<keyword evidence="5" id="KW-0597">Phosphoprotein</keyword>
<dbReference type="InterPro" id="IPR003660">
    <property type="entry name" value="HAMP_dom"/>
</dbReference>
<keyword evidence="7" id="KW-0812">Transmembrane</keyword>
<keyword evidence="10" id="KW-0067">ATP-binding</keyword>
<dbReference type="GO" id="GO:0005524">
    <property type="term" value="F:ATP binding"/>
    <property type="evidence" value="ECO:0007669"/>
    <property type="project" value="UniProtKB-KW"/>
</dbReference>
<keyword evidence="8" id="KW-0547">Nucleotide-binding</keyword>
<dbReference type="Gene3D" id="6.10.340.10">
    <property type="match status" value="1"/>
</dbReference>
<dbReference type="Pfam" id="PF00512">
    <property type="entry name" value="HisKA"/>
    <property type="match status" value="1"/>
</dbReference>
<reference evidence="16 17" key="1">
    <citation type="submission" date="2018-03" db="EMBL/GenBank/DDBJ databases">
        <title>Genomic Encyclopedia of Archaeal and Bacterial Type Strains, Phase II (KMG-II): from individual species to whole genera.</title>
        <authorList>
            <person name="Goeker M."/>
        </authorList>
    </citation>
    <scope>NUCLEOTIDE SEQUENCE [LARGE SCALE GENOMIC DNA]</scope>
    <source>
        <strain evidence="16 17">DSM 45348</strain>
    </source>
</reference>
<dbReference type="InterPro" id="IPR050736">
    <property type="entry name" value="Sensor_HK_Regulatory"/>
</dbReference>
<evidence type="ECO:0000313" key="17">
    <source>
        <dbReference type="Proteomes" id="UP000239209"/>
    </source>
</evidence>
<dbReference type="SMART" id="SM00387">
    <property type="entry name" value="HATPase_c"/>
    <property type="match status" value="1"/>
</dbReference>
<dbReference type="PRINTS" id="PR00344">
    <property type="entry name" value="BCTRLSENSOR"/>
</dbReference>
<evidence type="ECO:0000256" key="4">
    <source>
        <dbReference type="ARBA" id="ARBA00022475"/>
    </source>
</evidence>
<dbReference type="SUPFAM" id="SSF55874">
    <property type="entry name" value="ATPase domain of HSP90 chaperone/DNA topoisomerase II/histidine kinase"/>
    <property type="match status" value="1"/>
</dbReference>
<evidence type="ECO:0000256" key="2">
    <source>
        <dbReference type="ARBA" id="ARBA00004236"/>
    </source>
</evidence>
<feature type="domain" description="Histidine kinase" evidence="14">
    <location>
        <begin position="412"/>
        <end position="627"/>
    </location>
</feature>
<name>A0A2T0SHQ1_9ACTN</name>
<keyword evidence="9 16" id="KW-0418">Kinase</keyword>
<protein>
    <recommendedName>
        <fullName evidence="3">histidine kinase</fullName>
        <ecNumber evidence="3">2.7.13.3</ecNumber>
    </recommendedName>
</protein>
<evidence type="ECO:0000259" key="14">
    <source>
        <dbReference type="PROSITE" id="PS50109"/>
    </source>
</evidence>
<dbReference type="PROSITE" id="PS50885">
    <property type="entry name" value="HAMP"/>
    <property type="match status" value="1"/>
</dbReference>
<evidence type="ECO:0000256" key="9">
    <source>
        <dbReference type="ARBA" id="ARBA00022777"/>
    </source>
</evidence>
<dbReference type="AlphaFoldDB" id="A0A2T0SHQ1"/>
<dbReference type="EMBL" id="PVZG01000001">
    <property type="protein sequence ID" value="PRY32940.1"/>
    <property type="molecule type" value="Genomic_DNA"/>
</dbReference>
<dbReference type="SMART" id="SM00388">
    <property type="entry name" value="HisKA"/>
    <property type="match status" value="1"/>
</dbReference>
<dbReference type="GO" id="GO:0005886">
    <property type="term" value="C:plasma membrane"/>
    <property type="evidence" value="ECO:0007669"/>
    <property type="project" value="UniProtKB-SubCell"/>
</dbReference>
<dbReference type="InterPro" id="IPR036890">
    <property type="entry name" value="HATPase_C_sf"/>
</dbReference>
<dbReference type="Pfam" id="PF05227">
    <property type="entry name" value="CHASE3"/>
    <property type="match status" value="1"/>
</dbReference>
<dbReference type="EC" id="2.7.13.3" evidence="3"/>
<dbReference type="OrthoDB" id="9757990at2"/>
<dbReference type="PROSITE" id="PS50109">
    <property type="entry name" value="HIS_KIN"/>
    <property type="match status" value="1"/>
</dbReference>
<keyword evidence="11" id="KW-1133">Transmembrane helix</keyword>
<evidence type="ECO:0000256" key="13">
    <source>
        <dbReference type="ARBA" id="ARBA00023136"/>
    </source>
</evidence>
<keyword evidence="6" id="KW-0808">Transferase</keyword>
<evidence type="ECO:0000256" key="3">
    <source>
        <dbReference type="ARBA" id="ARBA00012438"/>
    </source>
</evidence>
<evidence type="ECO:0000256" key="7">
    <source>
        <dbReference type="ARBA" id="ARBA00022692"/>
    </source>
</evidence>
<dbReference type="InterPro" id="IPR004358">
    <property type="entry name" value="Sig_transdc_His_kin-like_C"/>
</dbReference>
<dbReference type="Gene3D" id="3.30.565.10">
    <property type="entry name" value="Histidine kinase-like ATPase, C-terminal domain"/>
    <property type="match status" value="1"/>
</dbReference>
<accession>A0A2T0SHQ1</accession>
<comment type="caution">
    <text evidence="16">The sequence shown here is derived from an EMBL/GenBank/DDBJ whole genome shotgun (WGS) entry which is preliminary data.</text>
</comment>
<evidence type="ECO:0000256" key="8">
    <source>
        <dbReference type="ARBA" id="ARBA00022741"/>
    </source>
</evidence>
<dbReference type="InterPro" id="IPR036097">
    <property type="entry name" value="HisK_dim/P_sf"/>
</dbReference>
<evidence type="ECO:0000313" key="16">
    <source>
        <dbReference type="EMBL" id="PRY32940.1"/>
    </source>
</evidence>
<keyword evidence="17" id="KW-1185">Reference proteome</keyword>
<dbReference type="GO" id="GO:0000155">
    <property type="term" value="F:phosphorelay sensor kinase activity"/>
    <property type="evidence" value="ECO:0007669"/>
    <property type="project" value="InterPro"/>
</dbReference>
<dbReference type="RefSeq" id="WP_106124311.1">
    <property type="nucleotide sequence ID" value="NZ_PVZG01000001.1"/>
</dbReference>
<dbReference type="InterPro" id="IPR003661">
    <property type="entry name" value="HisK_dim/P_dom"/>
</dbReference>
<dbReference type="SUPFAM" id="SSF47384">
    <property type="entry name" value="Homodimeric domain of signal transducing histidine kinase"/>
    <property type="match status" value="1"/>
</dbReference>
<dbReference type="FunFam" id="3.30.565.10:FF:000023">
    <property type="entry name" value="PAS domain-containing sensor histidine kinase"/>
    <property type="match status" value="1"/>
</dbReference>
<dbReference type="InterPro" id="IPR007891">
    <property type="entry name" value="CHASE3"/>
</dbReference>
<dbReference type="InterPro" id="IPR003594">
    <property type="entry name" value="HATPase_dom"/>
</dbReference>
<proteinExistence type="predicted"/>